<evidence type="ECO:0000313" key="1">
    <source>
        <dbReference type="EMBL" id="NYG57608.1"/>
    </source>
</evidence>
<accession>A0A7Y9S001</accession>
<reference evidence="1 2" key="1">
    <citation type="submission" date="2020-07" db="EMBL/GenBank/DDBJ databases">
        <title>Sequencing the genomes of 1000 actinobacteria strains.</title>
        <authorList>
            <person name="Klenk H.-P."/>
        </authorList>
    </citation>
    <scope>NUCLEOTIDE SEQUENCE [LARGE SCALE GENOMIC DNA]</scope>
    <source>
        <strain evidence="1 2">DSM 23819</strain>
    </source>
</reference>
<protein>
    <submittedName>
        <fullName evidence="1">Fe-S cluster assembly iron-binding protein IscA</fullName>
    </submittedName>
</protein>
<dbReference type="Gene3D" id="2.60.300.12">
    <property type="entry name" value="HesB-like domain"/>
    <property type="match status" value="1"/>
</dbReference>
<keyword evidence="2" id="KW-1185">Reference proteome</keyword>
<gene>
    <name evidence="1" type="ORF">BJ980_000531</name>
</gene>
<comment type="caution">
    <text evidence="1">The sequence shown here is derived from an EMBL/GenBank/DDBJ whole genome shotgun (WGS) entry which is preliminary data.</text>
</comment>
<dbReference type="Proteomes" id="UP000540656">
    <property type="component" value="Unassembled WGS sequence"/>
</dbReference>
<dbReference type="RefSeq" id="WP_179500856.1">
    <property type="nucleotide sequence ID" value="NZ_JACCAA010000001.1"/>
</dbReference>
<evidence type="ECO:0000313" key="2">
    <source>
        <dbReference type="Proteomes" id="UP000540656"/>
    </source>
</evidence>
<dbReference type="SUPFAM" id="SSF89360">
    <property type="entry name" value="HesB-like domain"/>
    <property type="match status" value="1"/>
</dbReference>
<name>A0A7Y9S001_9ACTN</name>
<dbReference type="InterPro" id="IPR035903">
    <property type="entry name" value="HesB-like_dom_sf"/>
</dbReference>
<organism evidence="1 2">
    <name type="scientific">Nocardioides daedukensis</name>
    <dbReference type="NCBI Taxonomy" id="634462"/>
    <lineage>
        <taxon>Bacteria</taxon>
        <taxon>Bacillati</taxon>
        <taxon>Actinomycetota</taxon>
        <taxon>Actinomycetes</taxon>
        <taxon>Propionibacteriales</taxon>
        <taxon>Nocardioidaceae</taxon>
        <taxon>Nocardioides</taxon>
    </lineage>
</organism>
<dbReference type="AlphaFoldDB" id="A0A7Y9S001"/>
<sequence length="90" mass="9184">MLTLTENASTIVKEIANQAEETAGLRISSDAEQAFAVNAVGAAEPGDEVVEQDGATIFLDAPAAEQLGDKVLDAAVDQQGGVQFALAPQA</sequence>
<dbReference type="EMBL" id="JACCAA010000001">
    <property type="protein sequence ID" value="NYG57608.1"/>
    <property type="molecule type" value="Genomic_DNA"/>
</dbReference>
<proteinExistence type="predicted"/>